<dbReference type="Proteomes" id="UP001497482">
    <property type="component" value="Chromosome 19"/>
</dbReference>
<organism evidence="2 3">
    <name type="scientific">Knipowitschia caucasica</name>
    <name type="common">Caucasian dwarf goby</name>
    <name type="synonym">Pomatoschistus caucasicus</name>
    <dbReference type="NCBI Taxonomy" id="637954"/>
    <lineage>
        <taxon>Eukaryota</taxon>
        <taxon>Metazoa</taxon>
        <taxon>Chordata</taxon>
        <taxon>Craniata</taxon>
        <taxon>Vertebrata</taxon>
        <taxon>Euteleostomi</taxon>
        <taxon>Actinopterygii</taxon>
        <taxon>Neopterygii</taxon>
        <taxon>Teleostei</taxon>
        <taxon>Neoteleostei</taxon>
        <taxon>Acanthomorphata</taxon>
        <taxon>Gobiaria</taxon>
        <taxon>Gobiiformes</taxon>
        <taxon>Gobioidei</taxon>
        <taxon>Gobiidae</taxon>
        <taxon>Gobiinae</taxon>
        <taxon>Knipowitschia</taxon>
    </lineage>
</organism>
<dbReference type="AlphaFoldDB" id="A0AAV2KNW5"/>
<proteinExistence type="predicted"/>
<feature type="region of interest" description="Disordered" evidence="1">
    <location>
        <begin position="51"/>
        <end position="79"/>
    </location>
</feature>
<gene>
    <name evidence="2" type="ORF">KC01_LOCUS20135</name>
</gene>
<accession>A0AAV2KNW5</accession>
<evidence type="ECO:0000313" key="3">
    <source>
        <dbReference type="Proteomes" id="UP001497482"/>
    </source>
</evidence>
<dbReference type="EMBL" id="OZ035841">
    <property type="protein sequence ID" value="CAL1590650.1"/>
    <property type="molecule type" value="Genomic_DNA"/>
</dbReference>
<protein>
    <submittedName>
        <fullName evidence="2">Uncharacterized protein</fullName>
    </submittedName>
</protein>
<evidence type="ECO:0000256" key="1">
    <source>
        <dbReference type="SAM" id="MobiDB-lite"/>
    </source>
</evidence>
<sequence>MCVFHSSISVRVSVRAGALWPDTYREVRARHGNMASSPMSVHVPVAPAVTPAVTPASMEGGTPSPANDEPSTPRQVRARSLRAALSRVSATSLVFVLGPSP</sequence>
<name>A0AAV2KNW5_KNICA</name>
<evidence type="ECO:0000313" key="2">
    <source>
        <dbReference type="EMBL" id="CAL1590650.1"/>
    </source>
</evidence>
<reference evidence="2 3" key="1">
    <citation type="submission" date="2024-04" db="EMBL/GenBank/DDBJ databases">
        <authorList>
            <person name="Waldvogel A.-M."/>
            <person name="Schoenle A."/>
        </authorList>
    </citation>
    <scope>NUCLEOTIDE SEQUENCE [LARGE SCALE GENOMIC DNA]</scope>
</reference>
<keyword evidence="3" id="KW-1185">Reference proteome</keyword>